<sequence length="67" mass="7359">MTGLRSLPLVQPTIRMWQILRRCYRGEDPVAVLGRGLDMLAQADGHLHPGGSIKTGIGGRPTVRRQP</sequence>
<organism evidence="2 3">
    <name type="scientific">Streptomyces olivochromogenes</name>
    <dbReference type="NCBI Taxonomy" id="1963"/>
    <lineage>
        <taxon>Bacteria</taxon>
        <taxon>Bacillati</taxon>
        <taxon>Actinomycetota</taxon>
        <taxon>Actinomycetes</taxon>
        <taxon>Kitasatosporales</taxon>
        <taxon>Streptomycetaceae</taxon>
        <taxon>Streptomyces</taxon>
    </lineage>
</organism>
<dbReference type="AlphaFoldDB" id="A0A250VT56"/>
<protein>
    <submittedName>
        <fullName evidence="2">Uncharacterized protein</fullName>
    </submittedName>
</protein>
<dbReference type="Proteomes" id="UP000217446">
    <property type="component" value="Unassembled WGS sequence"/>
</dbReference>
<reference evidence="3" key="1">
    <citation type="submission" date="2017-05" db="EMBL/GenBank/DDBJ databases">
        <title>Streptomyces olivochromogenes NBRC 3561 whole genome shotgun sequence.</title>
        <authorList>
            <person name="Dohra H."/>
            <person name="Kodani S."/>
        </authorList>
    </citation>
    <scope>NUCLEOTIDE SEQUENCE [LARGE SCALE GENOMIC DNA]</scope>
    <source>
        <strain evidence="3">NBRC 3561</strain>
    </source>
</reference>
<name>A0A250VT56_STROL</name>
<feature type="region of interest" description="Disordered" evidence="1">
    <location>
        <begin position="48"/>
        <end position="67"/>
    </location>
</feature>
<accession>A0A250VT56</accession>
<gene>
    <name evidence="2" type="ORF">SO3561_08875</name>
</gene>
<evidence type="ECO:0000313" key="3">
    <source>
        <dbReference type="Proteomes" id="UP000217446"/>
    </source>
</evidence>
<keyword evidence="3" id="KW-1185">Reference proteome</keyword>
<dbReference type="EMBL" id="BDQI01000034">
    <property type="protein sequence ID" value="GAX57305.1"/>
    <property type="molecule type" value="Genomic_DNA"/>
</dbReference>
<comment type="caution">
    <text evidence="2">The sequence shown here is derived from an EMBL/GenBank/DDBJ whole genome shotgun (WGS) entry which is preliminary data.</text>
</comment>
<dbReference type="STRING" id="1963.AQJ27_44950"/>
<evidence type="ECO:0000313" key="2">
    <source>
        <dbReference type="EMBL" id="GAX57305.1"/>
    </source>
</evidence>
<dbReference type="RefSeq" id="WP_067382969.1">
    <property type="nucleotide sequence ID" value="NZ_BDQI01000034.1"/>
</dbReference>
<proteinExistence type="predicted"/>
<evidence type="ECO:0000256" key="1">
    <source>
        <dbReference type="SAM" id="MobiDB-lite"/>
    </source>
</evidence>